<dbReference type="NCBIfam" id="TIGR01528">
    <property type="entry name" value="NMN_trans_PnuC"/>
    <property type="match status" value="1"/>
</dbReference>
<keyword evidence="5 7" id="KW-1133">Transmembrane helix</keyword>
<sequence>MDFSYYFQLLYQNILDSTWMEIVAASLGVISVWYAKKANILVYPTGIVSVLLYVFICFKAQLYADMGINAYYFIFSIYGWIMWSRKNEDEEELPVTYSSRKTWLISIGVFIVSIFIIWGLLRIFKANDTVYWSTFVPYTDTFTTAVAILGMWLMAVKKVENWLFWIAADVVSVPLYLYKDLVFTSLQYFIFLVLAVMGYFEWRKLAKENIEAHA</sequence>
<feature type="transmembrane region" description="Helical" evidence="7">
    <location>
        <begin position="185"/>
        <end position="202"/>
    </location>
</feature>
<keyword evidence="2" id="KW-0813">Transport</keyword>
<evidence type="ECO:0000256" key="4">
    <source>
        <dbReference type="ARBA" id="ARBA00022692"/>
    </source>
</evidence>
<feature type="transmembrane region" description="Helical" evidence="7">
    <location>
        <begin position="40"/>
        <end position="56"/>
    </location>
</feature>
<feature type="transmembrane region" description="Helical" evidence="7">
    <location>
        <begin position="102"/>
        <end position="124"/>
    </location>
</feature>
<protein>
    <submittedName>
        <fullName evidence="8">Ribosyl nicotinamide transporter, PnuC-like</fullName>
    </submittedName>
</protein>
<feature type="transmembrane region" description="Helical" evidence="7">
    <location>
        <begin position="162"/>
        <end position="179"/>
    </location>
</feature>
<organism evidence="8">
    <name type="scientific">hydrothermal vent metagenome</name>
    <dbReference type="NCBI Taxonomy" id="652676"/>
    <lineage>
        <taxon>unclassified sequences</taxon>
        <taxon>metagenomes</taxon>
        <taxon>ecological metagenomes</taxon>
    </lineage>
</organism>
<dbReference type="GO" id="GO:0005886">
    <property type="term" value="C:plasma membrane"/>
    <property type="evidence" value="ECO:0007669"/>
    <property type="project" value="UniProtKB-SubCell"/>
</dbReference>
<keyword evidence="4 7" id="KW-0812">Transmembrane</keyword>
<dbReference type="Pfam" id="PF04973">
    <property type="entry name" value="NMN_transporter"/>
    <property type="match status" value="1"/>
</dbReference>
<reference evidence="8" key="1">
    <citation type="submission" date="2018-06" db="EMBL/GenBank/DDBJ databases">
        <authorList>
            <person name="Zhirakovskaya E."/>
        </authorList>
    </citation>
    <scope>NUCLEOTIDE SEQUENCE</scope>
</reference>
<evidence type="ECO:0000256" key="6">
    <source>
        <dbReference type="ARBA" id="ARBA00023136"/>
    </source>
</evidence>
<dbReference type="InterPro" id="IPR006419">
    <property type="entry name" value="NMN_transpt_PnuC"/>
</dbReference>
<dbReference type="GO" id="GO:0034257">
    <property type="term" value="F:nicotinamide riboside transmembrane transporter activity"/>
    <property type="evidence" value="ECO:0007669"/>
    <property type="project" value="InterPro"/>
</dbReference>
<feature type="transmembrane region" description="Helical" evidence="7">
    <location>
        <begin position="130"/>
        <end position="155"/>
    </location>
</feature>
<keyword evidence="6 7" id="KW-0472">Membrane</keyword>
<evidence type="ECO:0000313" key="8">
    <source>
        <dbReference type="EMBL" id="VAW30187.1"/>
    </source>
</evidence>
<dbReference type="PANTHER" id="PTHR36122">
    <property type="entry name" value="NICOTINAMIDE RIBOSIDE TRANSPORTER PNUC"/>
    <property type="match status" value="1"/>
</dbReference>
<evidence type="ECO:0000256" key="7">
    <source>
        <dbReference type="SAM" id="Phobius"/>
    </source>
</evidence>
<name>A0A3B0UXK0_9ZZZZ</name>
<evidence type="ECO:0000256" key="2">
    <source>
        <dbReference type="ARBA" id="ARBA00022448"/>
    </source>
</evidence>
<evidence type="ECO:0000256" key="5">
    <source>
        <dbReference type="ARBA" id="ARBA00022989"/>
    </source>
</evidence>
<feature type="transmembrane region" description="Helical" evidence="7">
    <location>
        <begin position="62"/>
        <end position="81"/>
    </location>
</feature>
<evidence type="ECO:0000256" key="3">
    <source>
        <dbReference type="ARBA" id="ARBA00022475"/>
    </source>
</evidence>
<comment type="subcellular location">
    <subcellularLocation>
        <location evidence="1">Cell membrane</location>
        <topology evidence="1">Multi-pass membrane protein</topology>
    </subcellularLocation>
</comment>
<dbReference type="AlphaFoldDB" id="A0A3B0UXK0"/>
<accession>A0A3B0UXK0</accession>
<proteinExistence type="predicted"/>
<feature type="transmembrane region" description="Helical" evidence="7">
    <location>
        <begin position="18"/>
        <end position="35"/>
    </location>
</feature>
<dbReference type="PANTHER" id="PTHR36122:SF2">
    <property type="entry name" value="NICOTINAMIDE RIBOSIDE TRANSPORTER PNUC"/>
    <property type="match status" value="1"/>
</dbReference>
<evidence type="ECO:0000256" key="1">
    <source>
        <dbReference type="ARBA" id="ARBA00004651"/>
    </source>
</evidence>
<keyword evidence="3" id="KW-1003">Cell membrane</keyword>
<dbReference type="EMBL" id="UOET01000484">
    <property type="protein sequence ID" value="VAW30187.1"/>
    <property type="molecule type" value="Genomic_DNA"/>
</dbReference>
<gene>
    <name evidence="8" type="ORF">MNBD_BACTEROID07-851</name>
</gene>